<name>A0A0F8YI70_9ZZZZ</name>
<evidence type="ECO:0000259" key="1">
    <source>
        <dbReference type="Pfam" id="PF03205"/>
    </source>
</evidence>
<dbReference type="Gene3D" id="3.40.50.300">
    <property type="entry name" value="P-loop containing nucleotide triphosphate hydrolases"/>
    <property type="match status" value="1"/>
</dbReference>
<dbReference type="InterPro" id="IPR004435">
    <property type="entry name" value="MobB_dom"/>
</dbReference>
<reference evidence="2" key="1">
    <citation type="journal article" date="2015" name="Nature">
        <title>Complex archaea that bridge the gap between prokaryotes and eukaryotes.</title>
        <authorList>
            <person name="Spang A."/>
            <person name="Saw J.H."/>
            <person name="Jorgensen S.L."/>
            <person name="Zaremba-Niedzwiedzka K."/>
            <person name="Martijn J."/>
            <person name="Lind A.E."/>
            <person name="van Eijk R."/>
            <person name="Schleper C."/>
            <person name="Guy L."/>
            <person name="Ettema T.J."/>
        </authorList>
    </citation>
    <scope>NUCLEOTIDE SEQUENCE</scope>
</reference>
<dbReference type="EMBL" id="LAZR01053276">
    <property type="protein sequence ID" value="KKK81098.1"/>
    <property type="molecule type" value="Genomic_DNA"/>
</dbReference>
<gene>
    <name evidence="2" type="ORF">LCGC14_2816910</name>
</gene>
<proteinExistence type="predicted"/>
<feature type="non-terminal residue" evidence="2">
    <location>
        <position position="54"/>
    </location>
</feature>
<evidence type="ECO:0000313" key="2">
    <source>
        <dbReference type="EMBL" id="KKK81098.1"/>
    </source>
</evidence>
<dbReference type="InterPro" id="IPR027417">
    <property type="entry name" value="P-loop_NTPase"/>
</dbReference>
<feature type="domain" description="Molybdopterin-guanine dinucleotide biosynthesis protein B (MobB)" evidence="1">
    <location>
        <begin position="10"/>
        <end position="53"/>
    </location>
</feature>
<organism evidence="2">
    <name type="scientific">marine sediment metagenome</name>
    <dbReference type="NCBI Taxonomy" id="412755"/>
    <lineage>
        <taxon>unclassified sequences</taxon>
        <taxon>metagenomes</taxon>
        <taxon>ecological metagenomes</taxon>
    </lineage>
</organism>
<dbReference type="Pfam" id="PF03205">
    <property type="entry name" value="MobB"/>
    <property type="match status" value="1"/>
</dbReference>
<dbReference type="GO" id="GO:0005525">
    <property type="term" value="F:GTP binding"/>
    <property type="evidence" value="ECO:0007669"/>
    <property type="project" value="InterPro"/>
</dbReference>
<dbReference type="PANTHER" id="PTHR40072:SF1">
    <property type="entry name" value="MOLYBDOPTERIN-GUANINE DINUCLEOTIDE BIOSYNTHESIS ADAPTER PROTEIN"/>
    <property type="match status" value="1"/>
</dbReference>
<accession>A0A0F8YI70</accession>
<dbReference type="SUPFAM" id="SSF52540">
    <property type="entry name" value="P-loop containing nucleoside triphosphate hydrolases"/>
    <property type="match status" value="1"/>
</dbReference>
<dbReference type="AlphaFoldDB" id="A0A0F8YI70"/>
<comment type="caution">
    <text evidence="2">The sequence shown here is derived from an EMBL/GenBank/DDBJ whole genome shotgun (WGS) entry which is preliminary data.</text>
</comment>
<sequence>MYQHSRSVPVVSIVGRSNSGKTTLVEKLICELKKRGKKVGTIKHHAHNDMEVDK</sequence>
<protein>
    <recommendedName>
        <fullName evidence="1">Molybdopterin-guanine dinucleotide biosynthesis protein B (MobB) domain-containing protein</fullName>
    </recommendedName>
</protein>
<dbReference type="GO" id="GO:0006777">
    <property type="term" value="P:Mo-molybdopterin cofactor biosynthetic process"/>
    <property type="evidence" value="ECO:0007669"/>
    <property type="project" value="InterPro"/>
</dbReference>
<dbReference type="PANTHER" id="PTHR40072">
    <property type="entry name" value="MOLYBDOPTERIN-GUANINE DINUCLEOTIDE BIOSYNTHESIS ADAPTER PROTEIN-RELATED"/>
    <property type="match status" value="1"/>
</dbReference>
<dbReference type="InterPro" id="IPR052539">
    <property type="entry name" value="MGD_biosynthesis_adapter"/>
</dbReference>